<feature type="transmembrane region" description="Helical" evidence="4">
    <location>
        <begin position="178"/>
        <end position="198"/>
    </location>
</feature>
<dbReference type="SUPFAM" id="SSF50978">
    <property type="entry name" value="WD40 repeat-like"/>
    <property type="match status" value="3"/>
</dbReference>
<accession>A0A8B6M8P5</accession>
<proteinExistence type="predicted"/>
<name>A0A8B6M8P5_METTU</name>
<dbReference type="InterPro" id="IPR036322">
    <property type="entry name" value="WD40_repeat_dom_sf"/>
</dbReference>
<evidence type="ECO:0000256" key="1">
    <source>
        <dbReference type="ARBA" id="ARBA00022574"/>
    </source>
</evidence>
<dbReference type="InterPro" id="IPR001680">
    <property type="entry name" value="WD40_rpt"/>
</dbReference>
<dbReference type="Proteomes" id="UP000485880">
    <property type="component" value="Unassembled WGS sequence"/>
</dbReference>
<keyword evidence="2" id="KW-0677">Repeat</keyword>
<dbReference type="AlphaFoldDB" id="A0A8B6M8P5"/>
<dbReference type="Pfam" id="PF00400">
    <property type="entry name" value="WD40"/>
    <property type="match status" value="2"/>
</dbReference>
<dbReference type="Pfam" id="PF13676">
    <property type="entry name" value="TIR_2"/>
    <property type="match status" value="1"/>
</dbReference>
<gene>
    <name evidence="6" type="ORF">MPC4_320010</name>
</gene>
<evidence type="ECO:0000313" key="7">
    <source>
        <dbReference type="Proteomes" id="UP000485880"/>
    </source>
</evidence>
<dbReference type="InterPro" id="IPR000157">
    <property type="entry name" value="TIR_dom"/>
</dbReference>
<dbReference type="PROSITE" id="PS50082">
    <property type="entry name" value="WD_REPEATS_2"/>
    <property type="match status" value="1"/>
</dbReference>
<keyword evidence="7" id="KW-1185">Reference proteome</keyword>
<organism evidence="6 7">
    <name type="scientific">Methylocella tundrae</name>
    <dbReference type="NCBI Taxonomy" id="227605"/>
    <lineage>
        <taxon>Bacteria</taxon>
        <taxon>Pseudomonadati</taxon>
        <taxon>Pseudomonadota</taxon>
        <taxon>Alphaproteobacteria</taxon>
        <taxon>Hyphomicrobiales</taxon>
        <taxon>Beijerinckiaceae</taxon>
        <taxon>Methylocella</taxon>
    </lineage>
</organism>
<evidence type="ECO:0000259" key="5">
    <source>
        <dbReference type="PROSITE" id="PS50104"/>
    </source>
</evidence>
<dbReference type="PROSITE" id="PS50104">
    <property type="entry name" value="TIR"/>
    <property type="match status" value="1"/>
</dbReference>
<comment type="caution">
    <text evidence="6">The sequence shown here is derived from an EMBL/GenBank/DDBJ whole genome shotgun (WGS) entry which is preliminary data.</text>
</comment>
<evidence type="ECO:0000256" key="3">
    <source>
        <dbReference type="PROSITE-ProRule" id="PRU00221"/>
    </source>
</evidence>
<dbReference type="PANTHER" id="PTHR22847:SF637">
    <property type="entry name" value="WD REPEAT DOMAIN 5B"/>
    <property type="match status" value="1"/>
</dbReference>
<dbReference type="Gene3D" id="3.40.50.10140">
    <property type="entry name" value="Toll/interleukin-1 receptor homology (TIR) domain"/>
    <property type="match status" value="1"/>
</dbReference>
<dbReference type="InterPro" id="IPR035897">
    <property type="entry name" value="Toll_tir_struct_dom_sf"/>
</dbReference>
<reference evidence="6 7" key="1">
    <citation type="submission" date="2019-05" db="EMBL/GenBank/DDBJ databases">
        <authorList>
            <person name="Farhan Ul Haque M."/>
        </authorList>
    </citation>
    <scope>NUCLEOTIDE SEQUENCE [LARGE SCALE GENOMIC DNA]</scope>
    <source>
        <strain evidence="6">2</strain>
    </source>
</reference>
<dbReference type="InterPro" id="IPR011659">
    <property type="entry name" value="WD40"/>
</dbReference>
<protein>
    <recommendedName>
        <fullName evidence="5">TIR domain-containing protein</fullName>
    </recommendedName>
</protein>
<dbReference type="GO" id="GO:0007165">
    <property type="term" value="P:signal transduction"/>
    <property type="evidence" value="ECO:0007669"/>
    <property type="project" value="InterPro"/>
</dbReference>
<feature type="domain" description="TIR" evidence="5">
    <location>
        <begin position="16"/>
        <end position="131"/>
    </location>
</feature>
<keyword evidence="4" id="KW-1133">Transmembrane helix</keyword>
<keyword evidence="1 3" id="KW-0853">WD repeat</keyword>
<dbReference type="InterPro" id="IPR015943">
    <property type="entry name" value="WD40/YVTN_repeat-like_dom_sf"/>
</dbReference>
<dbReference type="Pfam" id="PF07676">
    <property type="entry name" value="PD40"/>
    <property type="match status" value="1"/>
</dbReference>
<dbReference type="EMBL" id="CABFMQ020000090">
    <property type="protein sequence ID" value="VTZ51178.1"/>
    <property type="molecule type" value="Genomic_DNA"/>
</dbReference>
<evidence type="ECO:0000256" key="2">
    <source>
        <dbReference type="ARBA" id="ARBA00022737"/>
    </source>
</evidence>
<keyword evidence="4" id="KW-0472">Membrane</keyword>
<evidence type="ECO:0000256" key="4">
    <source>
        <dbReference type="SAM" id="Phobius"/>
    </source>
</evidence>
<dbReference type="PANTHER" id="PTHR22847">
    <property type="entry name" value="WD40 REPEAT PROTEIN"/>
    <property type="match status" value="1"/>
</dbReference>
<keyword evidence="4" id="KW-0812">Transmembrane</keyword>
<dbReference type="SMART" id="SM00320">
    <property type="entry name" value="WD40"/>
    <property type="match status" value="11"/>
</dbReference>
<feature type="repeat" description="WD" evidence="3">
    <location>
        <begin position="448"/>
        <end position="489"/>
    </location>
</feature>
<sequence length="1101" mass="120661">MAGFGTWMQRLSDFAFGYDFFVSYKQDDGRFLPRELATKLTSLGFRVFLDENTYVAGDDLSLATQRRVRMSSYLLLIARPGAMSRSPWVVREVELSLKAGKRIIVVNVNDAFLNTTGDMEEEVARATTLRSLLGNRLGIPLQTGEAMPIFDGEPPEHLLGEIKRSFAATRQDTRRSRFFATAAIAFALLAGVALFLGWQADAARKRAEQENRKSRAGALAARSELVRSALPQLAGLLARSSVQVSTTQNEGATPAARQALLESVLGLNGLTVPQSKGPAAVSAKSSSGSWLASATGSLVQLWSITEQGEFIHDRDVSLGGDPSFVQFGHGDHWLVAGNRDFLCFLNLGEHSQPVCDTFGPNDGLLETTLSPDRRFLVGVRYSSSVVAWDLTASEPTQSKRLLGNELPTVREATFSGDGKWLIAWGITSTELWLWKDNDIRNGTSPTKLKGHTSAIKSADVSGSAGVAVSADDDGNLLLWGLPPKPVTYTVLARSDGRQWTTKVGFSPDGAWFAAPRRLGLLGKNDEAATDILLYRMSGQSAELRARLPHDSYADDFSFDPTSHFLLALGTNGTNWLWNLNGPFDERRSRLVAHQWPSHEFAFSGDGRRLVTADDQGKAYSWDLDCQWPRPVASPFRGLEGRFTALLFGSPKGWIVGGDQRNLRYWDATLPSLGEPLVLADNCKANLDELSLSPSNRWLATVNQSIISLFDGSARRPFARIDLSTAGSDIEALQLSPNDQWLAVCLKNGELLLWDLIHISTTSLPRWRWPTPGASCHFSDFSEDGAFLVSADVGRQGSLWDLRSAASVPPRIALGSDKISDVHVSRNGGYVAGLAHDTIWLWDRDATPPSANFKALYKGEAVLRKLIFSPNGRWLIALQDEEALVWALPAAPGDKPKRLPFPKGDWYSVGLSRDSRWLVIPVPQASQLWNLSGSELPASPTVLPSSLQRMVHPTFAPGSQWFACAQGSTVYLWDLEHPDRHPTVFDGGGGDIESIAFSPDGKTLAFGAYDGMIGIETQDKSTNGTVRMRAQTGSVQSLSFSSDGDWLLSATYSSIRIWPTRTDKLLQLARDRIGREADPYELQFYLGDDAARLPMTPANPFR</sequence>
<dbReference type="Gene3D" id="2.130.10.10">
    <property type="entry name" value="YVTN repeat-like/Quinoprotein amine dehydrogenase"/>
    <property type="match status" value="4"/>
</dbReference>
<evidence type="ECO:0000313" key="6">
    <source>
        <dbReference type="EMBL" id="VTZ51178.1"/>
    </source>
</evidence>
<dbReference type="SUPFAM" id="SSF52200">
    <property type="entry name" value="Toll/Interleukin receptor TIR domain"/>
    <property type="match status" value="1"/>
</dbReference>